<keyword evidence="2" id="KW-0378">Hydrolase</keyword>
<proteinExistence type="predicted"/>
<keyword evidence="1" id="KW-0812">Transmembrane</keyword>
<reference evidence="3" key="1">
    <citation type="journal article" date="2019" name="Int. J. Syst. Evol. Microbiol.">
        <title>The Global Catalogue of Microorganisms (GCM) 10K type strain sequencing project: providing services to taxonomists for standard genome sequencing and annotation.</title>
        <authorList>
            <consortium name="The Broad Institute Genomics Platform"/>
            <consortium name="The Broad Institute Genome Sequencing Center for Infectious Disease"/>
            <person name="Wu L."/>
            <person name="Ma J."/>
        </authorList>
    </citation>
    <scope>NUCLEOTIDE SEQUENCE [LARGE SCALE GENOMIC DNA]</scope>
    <source>
        <strain evidence="3">JCM 3369</strain>
    </source>
</reference>
<organism evidence="2 3">
    <name type="scientific">Actinomadura yumaensis</name>
    <dbReference type="NCBI Taxonomy" id="111807"/>
    <lineage>
        <taxon>Bacteria</taxon>
        <taxon>Bacillati</taxon>
        <taxon>Actinomycetota</taxon>
        <taxon>Actinomycetes</taxon>
        <taxon>Streptosporangiales</taxon>
        <taxon>Thermomonosporaceae</taxon>
        <taxon>Actinomadura</taxon>
    </lineage>
</organism>
<dbReference type="Proteomes" id="UP001596380">
    <property type="component" value="Unassembled WGS sequence"/>
</dbReference>
<protein>
    <submittedName>
        <fullName evidence="2">Alpha/beta hydrolase</fullName>
    </submittedName>
</protein>
<dbReference type="InterPro" id="IPR000801">
    <property type="entry name" value="Esterase-like"/>
</dbReference>
<dbReference type="Gene3D" id="3.40.50.1820">
    <property type="entry name" value="alpha/beta hydrolase"/>
    <property type="match status" value="1"/>
</dbReference>
<name>A0ABW2CHV5_9ACTN</name>
<keyword evidence="3" id="KW-1185">Reference proteome</keyword>
<dbReference type="EMBL" id="JBHSXS010000004">
    <property type="protein sequence ID" value="MFC6880040.1"/>
    <property type="molecule type" value="Genomic_DNA"/>
</dbReference>
<dbReference type="InterPro" id="IPR050583">
    <property type="entry name" value="Mycobacterial_A85_antigen"/>
</dbReference>
<dbReference type="SUPFAM" id="SSF53474">
    <property type="entry name" value="alpha/beta-Hydrolases"/>
    <property type="match status" value="1"/>
</dbReference>
<dbReference type="RefSeq" id="WP_160820553.1">
    <property type="nucleotide sequence ID" value="NZ_JBHSXE010000001.1"/>
</dbReference>
<sequence>MSLTGRPLLCLLIVAVLALVTGLTWGWRRLAGSGIGPVAARLGALAVCQVLITLTVLVAINRDFGFYESWTELARAGGAGGGGGGDGKLVQRQGQGGAAVASKLIKRKPEVSVGGSEQADGRLDTVDVRGVRSGLHARAYVYLPPQYFQPGADKRRFPVAIGLSGYPGALRNLVTQVKVPQTARDEIKAGRVQPTIYVLLRPSMIPGRDTECADVPGGAQTATFFTQDLPEAVRGAYRVPDARKSWGVFGLSTGGYCSLKLAMRHSDVFAAAASLSGYYGALKDITTGDLYGGSQTVRNENDLFWRLEHLPPPPVSVLVTTSRVGEKNKEGTERFLSLVKPPMRASSLMLDEGGHNFQTWNRVLPQVLRWMSRGLTV</sequence>
<dbReference type="InterPro" id="IPR029058">
    <property type="entry name" value="AB_hydrolase_fold"/>
</dbReference>
<dbReference type="PANTHER" id="PTHR48098:SF1">
    <property type="entry name" value="DIACYLGLYCEROL ACYLTRANSFERASE_MYCOLYLTRANSFERASE AG85A"/>
    <property type="match status" value="1"/>
</dbReference>
<comment type="caution">
    <text evidence="2">The sequence shown here is derived from an EMBL/GenBank/DDBJ whole genome shotgun (WGS) entry which is preliminary data.</text>
</comment>
<keyword evidence="1" id="KW-0472">Membrane</keyword>
<evidence type="ECO:0000313" key="2">
    <source>
        <dbReference type="EMBL" id="MFC6880040.1"/>
    </source>
</evidence>
<evidence type="ECO:0000256" key="1">
    <source>
        <dbReference type="SAM" id="Phobius"/>
    </source>
</evidence>
<dbReference type="GO" id="GO:0016787">
    <property type="term" value="F:hydrolase activity"/>
    <property type="evidence" value="ECO:0007669"/>
    <property type="project" value="UniProtKB-KW"/>
</dbReference>
<dbReference type="Pfam" id="PF00756">
    <property type="entry name" value="Esterase"/>
    <property type="match status" value="1"/>
</dbReference>
<keyword evidence="1" id="KW-1133">Transmembrane helix</keyword>
<evidence type="ECO:0000313" key="3">
    <source>
        <dbReference type="Proteomes" id="UP001596380"/>
    </source>
</evidence>
<accession>A0ABW2CHV5</accession>
<feature type="transmembrane region" description="Helical" evidence="1">
    <location>
        <begin position="38"/>
        <end position="60"/>
    </location>
</feature>
<dbReference type="PANTHER" id="PTHR48098">
    <property type="entry name" value="ENTEROCHELIN ESTERASE-RELATED"/>
    <property type="match status" value="1"/>
</dbReference>
<gene>
    <name evidence="2" type="ORF">ACFQKB_09720</name>
</gene>